<accession>A0A1I7S2G0</accession>
<dbReference type="AlphaFoldDB" id="A0A1I7S2G0"/>
<protein>
    <submittedName>
        <fullName evidence="3">Triacylglycerol lipase</fullName>
    </submittedName>
</protein>
<evidence type="ECO:0000313" key="2">
    <source>
        <dbReference type="Proteomes" id="UP000095284"/>
    </source>
</evidence>
<organism evidence="2 3">
    <name type="scientific">Bursaphelenchus xylophilus</name>
    <name type="common">Pinewood nematode worm</name>
    <name type="synonym">Aphelenchoides xylophilus</name>
    <dbReference type="NCBI Taxonomy" id="6326"/>
    <lineage>
        <taxon>Eukaryota</taxon>
        <taxon>Metazoa</taxon>
        <taxon>Ecdysozoa</taxon>
        <taxon>Nematoda</taxon>
        <taxon>Chromadorea</taxon>
        <taxon>Rhabditida</taxon>
        <taxon>Tylenchina</taxon>
        <taxon>Tylenchomorpha</taxon>
        <taxon>Aphelenchoidea</taxon>
        <taxon>Aphelenchoididae</taxon>
        <taxon>Bursaphelenchus</taxon>
    </lineage>
</organism>
<dbReference type="Proteomes" id="UP000095284">
    <property type="component" value="Unplaced"/>
</dbReference>
<reference evidence="3" key="1">
    <citation type="submission" date="2016-11" db="UniProtKB">
        <authorList>
            <consortium name="WormBaseParasite"/>
        </authorList>
    </citation>
    <scope>IDENTIFICATION</scope>
</reference>
<proteinExistence type="predicted"/>
<evidence type="ECO:0000313" key="3">
    <source>
        <dbReference type="WBParaSite" id="BXY_0718900.1"/>
    </source>
</evidence>
<name>A0A1I7S2G0_BURXY</name>
<dbReference type="WBParaSite" id="BXY_0718900.1">
    <property type="protein sequence ID" value="BXY_0718900.1"/>
    <property type="gene ID" value="BXY_0718900"/>
</dbReference>
<evidence type="ECO:0000256" key="1">
    <source>
        <dbReference type="SAM" id="MobiDB-lite"/>
    </source>
</evidence>
<feature type="region of interest" description="Disordered" evidence="1">
    <location>
        <begin position="124"/>
        <end position="144"/>
    </location>
</feature>
<sequence length="151" mass="17053">MQNGLEFIAKFAYPYLAKLVNNVVKKSTTLLSVSLGLNNAIIPFPNRYGNSEQWVAALNGKIRPANHHSLRTIQTATITSMCKVRKCDHNFVEDVLRSGENSSNLVIVVKECVRKKASKTWIKTTTTSRTDRSPNPMLPPRLRDSHYLKKL</sequence>